<evidence type="ECO:0000256" key="2">
    <source>
        <dbReference type="ARBA" id="ARBA00010663"/>
    </source>
</evidence>
<dbReference type="Gene3D" id="1.20.1070.10">
    <property type="entry name" value="Rhodopsin 7-helix transmembrane proteins"/>
    <property type="match status" value="1"/>
</dbReference>
<evidence type="ECO:0000256" key="9">
    <source>
        <dbReference type="RuleBase" id="RU000688"/>
    </source>
</evidence>
<organism evidence="13 14">
    <name type="scientific">Orchesella dallaii</name>
    <dbReference type="NCBI Taxonomy" id="48710"/>
    <lineage>
        <taxon>Eukaryota</taxon>
        <taxon>Metazoa</taxon>
        <taxon>Ecdysozoa</taxon>
        <taxon>Arthropoda</taxon>
        <taxon>Hexapoda</taxon>
        <taxon>Collembola</taxon>
        <taxon>Entomobryomorpha</taxon>
        <taxon>Entomobryoidea</taxon>
        <taxon>Orchesellidae</taxon>
        <taxon>Orchesellinae</taxon>
        <taxon>Orchesella</taxon>
    </lineage>
</organism>
<evidence type="ECO:0000256" key="10">
    <source>
        <dbReference type="SAM" id="MobiDB-lite"/>
    </source>
</evidence>
<feature type="transmembrane region" description="Helical" evidence="11">
    <location>
        <begin position="394"/>
        <end position="416"/>
    </location>
</feature>
<name>A0ABP1PXA6_9HEXA</name>
<feature type="compositionally biased region" description="Polar residues" evidence="10">
    <location>
        <begin position="739"/>
        <end position="752"/>
    </location>
</feature>
<gene>
    <name evidence="13" type="ORF">ODALV1_LOCUS4888</name>
</gene>
<protein>
    <recommendedName>
        <fullName evidence="12">G-protein coupled receptors family 1 profile domain-containing protein</fullName>
    </recommendedName>
</protein>
<dbReference type="InterPro" id="IPR017452">
    <property type="entry name" value="GPCR_Rhodpsn_7TM"/>
</dbReference>
<comment type="caution">
    <text evidence="13">The sequence shown here is derived from an EMBL/GenBank/DDBJ whole genome shotgun (WGS) entry which is preliminary data.</text>
</comment>
<keyword evidence="3 9" id="KW-0812">Transmembrane</keyword>
<evidence type="ECO:0000313" key="14">
    <source>
        <dbReference type="Proteomes" id="UP001642540"/>
    </source>
</evidence>
<evidence type="ECO:0000256" key="7">
    <source>
        <dbReference type="ARBA" id="ARBA00023170"/>
    </source>
</evidence>
<feature type="transmembrane region" description="Helical" evidence="11">
    <location>
        <begin position="251"/>
        <end position="279"/>
    </location>
</feature>
<dbReference type="PROSITE" id="PS00237">
    <property type="entry name" value="G_PROTEIN_RECEP_F1_1"/>
    <property type="match status" value="1"/>
</dbReference>
<dbReference type="Proteomes" id="UP001642540">
    <property type="component" value="Unassembled WGS sequence"/>
</dbReference>
<evidence type="ECO:0000256" key="8">
    <source>
        <dbReference type="ARBA" id="ARBA00023224"/>
    </source>
</evidence>
<feature type="transmembrane region" description="Helical" evidence="11">
    <location>
        <begin position="117"/>
        <end position="135"/>
    </location>
</feature>
<proteinExistence type="inferred from homology"/>
<keyword evidence="5 9" id="KW-0297">G-protein coupled receptor</keyword>
<feature type="transmembrane region" description="Helical" evidence="11">
    <location>
        <begin position="349"/>
        <end position="368"/>
    </location>
</feature>
<keyword evidence="8 9" id="KW-0807">Transducer</keyword>
<evidence type="ECO:0000256" key="1">
    <source>
        <dbReference type="ARBA" id="ARBA00004141"/>
    </source>
</evidence>
<evidence type="ECO:0000313" key="13">
    <source>
        <dbReference type="EMBL" id="CAL8081340.1"/>
    </source>
</evidence>
<feature type="transmembrane region" description="Helical" evidence="11">
    <location>
        <begin position="79"/>
        <end position="105"/>
    </location>
</feature>
<keyword evidence="14" id="KW-1185">Reference proteome</keyword>
<feature type="region of interest" description="Disordered" evidence="10">
    <location>
        <begin position="720"/>
        <end position="752"/>
    </location>
</feature>
<evidence type="ECO:0000256" key="5">
    <source>
        <dbReference type="ARBA" id="ARBA00023040"/>
    </source>
</evidence>
<accession>A0ABP1PXA6</accession>
<comment type="subcellular location">
    <subcellularLocation>
        <location evidence="1">Membrane</location>
        <topology evidence="1">Multi-pass membrane protein</topology>
    </subcellularLocation>
</comment>
<evidence type="ECO:0000256" key="11">
    <source>
        <dbReference type="SAM" id="Phobius"/>
    </source>
</evidence>
<dbReference type="PANTHER" id="PTHR24243:SF208">
    <property type="entry name" value="PYROKININ-1 RECEPTOR"/>
    <property type="match status" value="1"/>
</dbReference>
<dbReference type="EMBL" id="CAXLJM020000015">
    <property type="protein sequence ID" value="CAL8081340.1"/>
    <property type="molecule type" value="Genomic_DNA"/>
</dbReference>
<evidence type="ECO:0000256" key="6">
    <source>
        <dbReference type="ARBA" id="ARBA00023136"/>
    </source>
</evidence>
<evidence type="ECO:0000256" key="3">
    <source>
        <dbReference type="ARBA" id="ARBA00022692"/>
    </source>
</evidence>
<reference evidence="13 14" key="1">
    <citation type="submission" date="2024-08" db="EMBL/GenBank/DDBJ databases">
        <authorList>
            <person name="Cucini C."/>
            <person name="Frati F."/>
        </authorList>
    </citation>
    <scope>NUCLEOTIDE SEQUENCE [LARGE SCALE GENOMIC DNA]</scope>
</reference>
<feature type="domain" description="G-protein coupled receptors family 1 profile" evidence="12">
    <location>
        <begin position="96"/>
        <end position="414"/>
    </location>
</feature>
<dbReference type="Pfam" id="PF00001">
    <property type="entry name" value="7tm_1"/>
    <property type="match status" value="1"/>
</dbReference>
<comment type="similarity">
    <text evidence="2 9">Belongs to the G-protein coupled receptor 1 family.</text>
</comment>
<dbReference type="SUPFAM" id="SSF81321">
    <property type="entry name" value="Family A G protein-coupled receptor-like"/>
    <property type="match status" value="1"/>
</dbReference>
<feature type="region of interest" description="Disordered" evidence="10">
    <location>
        <begin position="492"/>
        <end position="550"/>
    </location>
</feature>
<feature type="transmembrane region" description="Helical" evidence="11">
    <location>
        <begin position="155"/>
        <end position="176"/>
    </location>
</feature>
<keyword evidence="4 11" id="KW-1133">Transmembrane helix</keyword>
<sequence>MAEAWKSEKETLVHHFLHNSGEEQGERMMLEQGQESLQFSSSMELGFPTESYNLSSQQDYEENYLEKYLGPKHLPYGSLIPITIIYSLIFVTGIFGNLSTCLVIAKAHYMRSSTNYYLFNLAIADMLTLIFAMPMELFVMWHQYPWIFGEIACDLRGILTECTTYASILTIVAFTTERYIAICHPMRTQTKSKFSRATRVISLIWVISIASALPWGAYTQVNYVEDKWNRTMEESAWCGIPFDKPDISSQLLMVISSCIFFVAPMTLILILYLRIALVLHRSSRNRSLRRCCASHHSPNLASSASVAYNNQVQGGNTTPGANPMPTPPNIGSSGKRCQAERAHIQSRRAVIRMLVAVVIAFFVCWAPYQAQRLLFVWVTQYGDWTPPLRGVNQALFYIAGVFYFLNSTINPILYSVMSKRFRRAFRDKLCRAGSCCLCFCCSEVVIIGPGPPGLGPLGGSQSAGAQARIRAADSHSTTTRNRLMATYTRNNVNVDGPRTIPPGAIPYSPDEAGLGEDDEMSSSDRHRTYTYPQGRGNRAGSGTKKSHSLPDSSLLPLCCLHSDDEGADRGRDFRSRGHYGYGSPHRHVYHRKRPMESSSMSAEWLLKKRFASKSDGDSPSVHDAYQTNTSYITGYDGIKSTRKSVASLALENPNSSCADDELTMNRVEEDYEYPSSGSEYHKRTSYPQDSVVKQAPGGKIHVTVTNPPVSSEPMRCNEPYSNYERPSPTPPINSIPSTRHNFNSNSTTKPKLNQSMERIGDSIQFATITTSSSYPQDLSKDTFIGPTNGKARVSEPNHLTASRHDELKCFNKDQNHKERDNDNNGDINHIPDARRLTVDSGICLCGHEAELAEKHIIGIESSASKAQAIIEHSQ</sequence>
<dbReference type="InterPro" id="IPR000276">
    <property type="entry name" value="GPCR_Rhodpsn"/>
</dbReference>
<evidence type="ECO:0000256" key="4">
    <source>
        <dbReference type="ARBA" id="ARBA00022989"/>
    </source>
</evidence>
<dbReference type="CDD" id="cd15134">
    <property type="entry name" value="7tmA_capaR"/>
    <property type="match status" value="1"/>
</dbReference>
<evidence type="ECO:0000259" key="12">
    <source>
        <dbReference type="PROSITE" id="PS50262"/>
    </source>
</evidence>
<dbReference type="PANTHER" id="PTHR24243">
    <property type="entry name" value="G-PROTEIN COUPLED RECEPTOR"/>
    <property type="match status" value="1"/>
</dbReference>
<keyword evidence="7 9" id="KW-0675">Receptor</keyword>
<dbReference type="SMART" id="SM01381">
    <property type="entry name" value="7TM_GPCR_Srsx"/>
    <property type="match status" value="1"/>
</dbReference>
<dbReference type="PRINTS" id="PR00237">
    <property type="entry name" value="GPCRRHODOPSN"/>
</dbReference>
<keyword evidence="6 11" id="KW-0472">Membrane</keyword>
<dbReference type="PROSITE" id="PS50262">
    <property type="entry name" value="G_PROTEIN_RECEP_F1_2"/>
    <property type="match status" value="1"/>
</dbReference>
<feature type="transmembrane region" description="Helical" evidence="11">
    <location>
        <begin position="197"/>
        <end position="218"/>
    </location>
</feature>